<dbReference type="GO" id="GO:1990904">
    <property type="term" value="C:ribonucleoprotein complex"/>
    <property type="evidence" value="ECO:0007669"/>
    <property type="project" value="UniProtKB-KW"/>
</dbReference>
<dbReference type="HAMAP" id="MF_00359">
    <property type="entry name" value="Ribosomal_eS1"/>
    <property type="match status" value="1"/>
</dbReference>
<dbReference type="AlphaFoldDB" id="A0AA97FCC7"/>
<organism evidence="4 5">
    <name type="scientific">Methanochimaera problematica</name>
    <dbReference type="NCBI Taxonomy" id="2609417"/>
    <lineage>
        <taxon>Archaea</taxon>
        <taxon>Methanobacteriati</taxon>
        <taxon>Methanobacteriota</taxon>
        <taxon>Stenosarchaea group</taxon>
        <taxon>Methanomicrobia</taxon>
        <taxon>Methanomicrobiales</taxon>
        <taxon>Methanomicrobiaceae</taxon>
        <taxon>Methanochimaera</taxon>
    </lineage>
</organism>
<gene>
    <name evidence="3" type="primary">rps3ae</name>
    <name evidence="4" type="ORF">F1737_02490</name>
</gene>
<dbReference type="GO" id="GO:0003735">
    <property type="term" value="F:structural constituent of ribosome"/>
    <property type="evidence" value="ECO:0007669"/>
    <property type="project" value="InterPro"/>
</dbReference>
<name>A0AA97FCC7_9EURY</name>
<evidence type="ECO:0000256" key="3">
    <source>
        <dbReference type="HAMAP-Rule" id="MF_00359"/>
    </source>
</evidence>
<dbReference type="Pfam" id="PF01015">
    <property type="entry name" value="Ribosomal_S3Ae"/>
    <property type="match status" value="1"/>
</dbReference>
<accession>A0AA97FCC7</accession>
<dbReference type="GeneID" id="85229001"/>
<proteinExistence type="inferred from homology"/>
<keyword evidence="5" id="KW-1185">Reference proteome</keyword>
<reference evidence="4 5" key="1">
    <citation type="submission" date="2019-09" db="EMBL/GenBank/DDBJ databases">
        <title>The complete genome of Methanoplanus sp. FWC-SCC4.</title>
        <authorList>
            <person name="Chen S.-C."/>
            <person name="Zhou Y.-Z."/>
            <person name="Lai M.-C."/>
        </authorList>
    </citation>
    <scope>NUCLEOTIDE SEQUENCE [LARGE SCALE GENOMIC DNA]</scope>
    <source>
        <strain evidence="4 5">FWC-SCC4</strain>
    </source>
</reference>
<dbReference type="InterPro" id="IPR001593">
    <property type="entry name" value="Ribosomal_eS1"/>
</dbReference>
<evidence type="ECO:0000256" key="2">
    <source>
        <dbReference type="ARBA" id="ARBA00023274"/>
    </source>
</evidence>
<dbReference type="KEGG" id="mefw:F1737_02490"/>
<evidence type="ECO:0000256" key="1">
    <source>
        <dbReference type="ARBA" id="ARBA00022980"/>
    </source>
</evidence>
<dbReference type="NCBIfam" id="NF003142">
    <property type="entry name" value="PRK04057.1"/>
    <property type="match status" value="1"/>
</dbReference>
<dbReference type="GO" id="GO:0005840">
    <property type="term" value="C:ribosome"/>
    <property type="evidence" value="ECO:0007669"/>
    <property type="project" value="UniProtKB-KW"/>
</dbReference>
<dbReference type="RefSeq" id="WP_317137206.1">
    <property type="nucleotide sequence ID" value="NZ_CP043875.1"/>
</dbReference>
<keyword evidence="2 3" id="KW-0687">Ribonucleoprotein</keyword>
<dbReference type="GO" id="GO:0006412">
    <property type="term" value="P:translation"/>
    <property type="evidence" value="ECO:0007669"/>
    <property type="project" value="UniProtKB-UniRule"/>
</dbReference>
<sequence>MAKRKQLGRRVEGWKAKSWFKVFAPEVFDKAYLGETISDEPEKVYGRVMQTTLGEMTQDYSKQNIKMRFKVNEVAGDSAYTDFVGHEVTKDYLRAMVKRRTSRIDSIVLAATKDGRKIRVTTTCFTINRADASQQHTIRKEITDYILAKAKEQTYDQFVKDMVMGEISRDVFKNVKKIHPTRRVEVIKSKGIEAKSAIAH</sequence>
<comment type="similarity">
    <text evidence="3">Belongs to the eukaryotic ribosomal protein eS1 family.</text>
</comment>
<dbReference type="InterPro" id="IPR030838">
    <property type="entry name" value="Ribosomal_eS1_arc"/>
</dbReference>
<evidence type="ECO:0000313" key="5">
    <source>
        <dbReference type="Proteomes" id="UP001301797"/>
    </source>
</evidence>
<dbReference type="Proteomes" id="UP001301797">
    <property type="component" value="Chromosome"/>
</dbReference>
<dbReference type="EMBL" id="CP043875">
    <property type="protein sequence ID" value="WOF15633.1"/>
    <property type="molecule type" value="Genomic_DNA"/>
</dbReference>
<evidence type="ECO:0000313" key="4">
    <source>
        <dbReference type="EMBL" id="WOF15633.1"/>
    </source>
</evidence>
<keyword evidence="1 3" id="KW-0689">Ribosomal protein</keyword>
<protein>
    <recommendedName>
        <fullName evidence="3">Small ribosomal subunit protein eS1</fullName>
    </recommendedName>
</protein>
<dbReference type="SMART" id="SM01397">
    <property type="entry name" value="Ribosomal_S3Ae"/>
    <property type="match status" value="1"/>
</dbReference>